<keyword evidence="2" id="KW-0732">Signal</keyword>
<evidence type="ECO:0000313" key="3">
    <source>
        <dbReference type="EMBL" id="KAK8129358.1"/>
    </source>
</evidence>
<feature type="compositionally biased region" description="Basic and acidic residues" evidence="1">
    <location>
        <begin position="145"/>
        <end position="166"/>
    </location>
</feature>
<accession>A0AAW0R6E3</accession>
<feature type="region of interest" description="Disordered" evidence="1">
    <location>
        <begin position="20"/>
        <end position="238"/>
    </location>
</feature>
<feature type="compositionally biased region" description="Basic residues" evidence="1">
    <location>
        <begin position="228"/>
        <end position="238"/>
    </location>
</feature>
<sequence length="238" mass="24724">MYFTTKALVVALAAGAVAMPSDAPGGGAAALSKPKMHGKTPPMGGNMTHPKPPSPGDEKEVDKRDFLGIPFPNITDLLSGLKDNVRRSEEGAKLPGGPPPGHRNMTKPTGLRHSAKGCAEKKGGPKFPGGMNMTRPAGLRLRKATRAEKGGKEGDRDTEDEGGKEGGDDEEGGAPKKPESSGAPKPKKPEASGVPKPKKPEASGAPKPKKPEEGAEEGEDDGEEGGNGKRKIHQRQQV</sequence>
<feature type="compositionally biased region" description="Basic and acidic residues" evidence="1">
    <location>
        <begin position="83"/>
        <end position="92"/>
    </location>
</feature>
<organism evidence="3 4">
    <name type="scientific">Apiospora kogelbergensis</name>
    <dbReference type="NCBI Taxonomy" id="1337665"/>
    <lineage>
        <taxon>Eukaryota</taxon>
        <taxon>Fungi</taxon>
        <taxon>Dikarya</taxon>
        <taxon>Ascomycota</taxon>
        <taxon>Pezizomycotina</taxon>
        <taxon>Sordariomycetes</taxon>
        <taxon>Xylariomycetidae</taxon>
        <taxon>Amphisphaeriales</taxon>
        <taxon>Apiosporaceae</taxon>
        <taxon>Apiospora</taxon>
    </lineage>
</organism>
<dbReference type="EMBL" id="JAQQWP010000002">
    <property type="protein sequence ID" value="KAK8129358.1"/>
    <property type="molecule type" value="Genomic_DNA"/>
</dbReference>
<comment type="caution">
    <text evidence="3">The sequence shown here is derived from an EMBL/GenBank/DDBJ whole genome shotgun (WGS) entry which is preliminary data.</text>
</comment>
<feature type="compositionally biased region" description="Acidic residues" evidence="1">
    <location>
        <begin position="214"/>
        <end position="224"/>
    </location>
</feature>
<feature type="signal peptide" evidence="2">
    <location>
        <begin position="1"/>
        <end position="18"/>
    </location>
</feature>
<dbReference type="Proteomes" id="UP001392437">
    <property type="component" value="Unassembled WGS sequence"/>
</dbReference>
<proteinExistence type="predicted"/>
<gene>
    <name evidence="3" type="ORF">PG999_001738</name>
</gene>
<feature type="compositionally biased region" description="Basic and acidic residues" evidence="1">
    <location>
        <begin position="56"/>
        <end position="66"/>
    </location>
</feature>
<name>A0AAW0R6E3_9PEZI</name>
<evidence type="ECO:0000256" key="2">
    <source>
        <dbReference type="SAM" id="SignalP"/>
    </source>
</evidence>
<evidence type="ECO:0000313" key="4">
    <source>
        <dbReference type="Proteomes" id="UP001392437"/>
    </source>
</evidence>
<keyword evidence="4" id="KW-1185">Reference proteome</keyword>
<reference evidence="3 4" key="1">
    <citation type="submission" date="2023-01" db="EMBL/GenBank/DDBJ databases">
        <title>Analysis of 21 Apiospora genomes using comparative genomics revels a genus with tremendous synthesis potential of carbohydrate active enzymes and secondary metabolites.</title>
        <authorList>
            <person name="Sorensen T."/>
        </authorList>
    </citation>
    <scope>NUCLEOTIDE SEQUENCE [LARGE SCALE GENOMIC DNA]</scope>
    <source>
        <strain evidence="3 4">CBS 117206</strain>
    </source>
</reference>
<dbReference type="AlphaFoldDB" id="A0AAW0R6E3"/>
<feature type="chain" id="PRO_5043553168" evidence="2">
    <location>
        <begin position="19"/>
        <end position="238"/>
    </location>
</feature>
<evidence type="ECO:0000256" key="1">
    <source>
        <dbReference type="SAM" id="MobiDB-lite"/>
    </source>
</evidence>
<protein>
    <submittedName>
        <fullName evidence="3">Uncharacterized protein</fullName>
    </submittedName>
</protein>